<comment type="caution">
    <text evidence="4">The sequence shown here is derived from an EMBL/GenBank/DDBJ whole genome shotgun (WGS) entry which is preliminary data.</text>
</comment>
<keyword evidence="1" id="KW-0202">Cytokine</keyword>
<accession>A0AAW0Q504</accession>
<keyword evidence="2" id="KW-0732">Signal</keyword>
<dbReference type="Proteomes" id="UP001460270">
    <property type="component" value="Unassembled WGS sequence"/>
</dbReference>
<feature type="signal peptide" evidence="2">
    <location>
        <begin position="1"/>
        <end position="21"/>
    </location>
</feature>
<name>A0AAW0Q504_9GOBI</name>
<feature type="chain" id="PRO_5043934384" description="Chemokine interleukin-8-like domain-containing protein" evidence="2">
    <location>
        <begin position="22"/>
        <end position="88"/>
    </location>
</feature>
<feature type="domain" description="Chemokine interleukin-8-like" evidence="3">
    <location>
        <begin position="27"/>
        <end position="67"/>
    </location>
</feature>
<organism evidence="4 5">
    <name type="scientific">Mugilogobius chulae</name>
    <name type="common">yellowstripe goby</name>
    <dbReference type="NCBI Taxonomy" id="88201"/>
    <lineage>
        <taxon>Eukaryota</taxon>
        <taxon>Metazoa</taxon>
        <taxon>Chordata</taxon>
        <taxon>Craniata</taxon>
        <taxon>Vertebrata</taxon>
        <taxon>Euteleostomi</taxon>
        <taxon>Actinopterygii</taxon>
        <taxon>Neopterygii</taxon>
        <taxon>Teleostei</taxon>
        <taxon>Neoteleostei</taxon>
        <taxon>Acanthomorphata</taxon>
        <taxon>Gobiaria</taxon>
        <taxon>Gobiiformes</taxon>
        <taxon>Gobioidei</taxon>
        <taxon>Gobiidae</taxon>
        <taxon>Gobionellinae</taxon>
        <taxon>Mugilogobius</taxon>
    </lineage>
</organism>
<dbReference type="Pfam" id="PF00048">
    <property type="entry name" value="IL8"/>
    <property type="match status" value="1"/>
</dbReference>
<dbReference type="InterPro" id="IPR001811">
    <property type="entry name" value="Chemokine_IL8-like_dom"/>
</dbReference>
<dbReference type="GO" id="GO:0006955">
    <property type="term" value="P:immune response"/>
    <property type="evidence" value="ECO:0007669"/>
    <property type="project" value="InterPro"/>
</dbReference>
<reference evidence="5" key="1">
    <citation type="submission" date="2024-04" db="EMBL/GenBank/DDBJ databases">
        <title>Salinicola lusitanus LLJ914,a marine bacterium isolated from the Okinawa Trough.</title>
        <authorList>
            <person name="Li J."/>
        </authorList>
    </citation>
    <scope>NUCLEOTIDE SEQUENCE [LARGE SCALE GENOMIC DNA]</scope>
</reference>
<dbReference type="EMBL" id="JBBPFD010000001">
    <property type="protein sequence ID" value="KAK7945772.1"/>
    <property type="molecule type" value="Genomic_DNA"/>
</dbReference>
<dbReference type="GO" id="GO:0005615">
    <property type="term" value="C:extracellular space"/>
    <property type="evidence" value="ECO:0007669"/>
    <property type="project" value="UniProtKB-KW"/>
</dbReference>
<evidence type="ECO:0000313" key="5">
    <source>
        <dbReference type="Proteomes" id="UP001460270"/>
    </source>
</evidence>
<proteinExistence type="predicted"/>
<gene>
    <name evidence="4" type="ORF">WMY93_001500</name>
</gene>
<evidence type="ECO:0000313" key="4">
    <source>
        <dbReference type="EMBL" id="KAK7945772.1"/>
    </source>
</evidence>
<sequence>MAGHPIVLLLFIATSVTLITAQSALPKCCRSITKTRPPQSELKRFYKQHSYPCPLEVVVFVTKKMQEYVQTQKSVDKKQHEIPEQKTK</sequence>
<dbReference type="SUPFAM" id="SSF54117">
    <property type="entry name" value="Interleukin 8-like chemokines"/>
    <property type="match status" value="1"/>
</dbReference>
<evidence type="ECO:0000256" key="2">
    <source>
        <dbReference type="SAM" id="SignalP"/>
    </source>
</evidence>
<dbReference type="Gene3D" id="2.40.50.40">
    <property type="match status" value="1"/>
</dbReference>
<dbReference type="InterPro" id="IPR036048">
    <property type="entry name" value="Interleukin_8-like_sf"/>
</dbReference>
<evidence type="ECO:0000259" key="3">
    <source>
        <dbReference type="Pfam" id="PF00048"/>
    </source>
</evidence>
<dbReference type="GO" id="GO:0008009">
    <property type="term" value="F:chemokine activity"/>
    <property type="evidence" value="ECO:0007669"/>
    <property type="project" value="InterPro"/>
</dbReference>
<dbReference type="AlphaFoldDB" id="A0AAW0Q504"/>
<keyword evidence="5" id="KW-1185">Reference proteome</keyword>
<evidence type="ECO:0000256" key="1">
    <source>
        <dbReference type="ARBA" id="ARBA00022514"/>
    </source>
</evidence>
<protein>
    <recommendedName>
        <fullName evidence="3">Chemokine interleukin-8-like domain-containing protein</fullName>
    </recommendedName>
</protein>